<keyword evidence="2" id="KW-1185">Reference proteome</keyword>
<proteinExistence type="predicted"/>
<evidence type="ECO:0000313" key="1">
    <source>
        <dbReference type="EMBL" id="TQD94853.1"/>
    </source>
</evidence>
<dbReference type="Proteomes" id="UP000315295">
    <property type="component" value="Unassembled WGS sequence"/>
</dbReference>
<protein>
    <submittedName>
        <fullName evidence="1">Uncharacterized protein</fullName>
    </submittedName>
</protein>
<organism evidence="1 2">
    <name type="scientific">Malus baccata</name>
    <name type="common">Siberian crab apple</name>
    <name type="synonym">Pyrus baccata</name>
    <dbReference type="NCBI Taxonomy" id="106549"/>
    <lineage>
        <taxon>Eukaryota</taxon>
        <taxon>Viridiplantae</taxon>
        <taxon>Streptophyta</taxon>
        <taxon>Embryophyta</taxon>
        <taxon>Tracheophyta</taxon>
        <taxon>Spermatophyta</taxon>
        <taxon>Magnoliopsida</taxon>
        <taxon>eudicotyledons</taxon>
        <taxon>Gunneridae</taxon>
        <taxon>Pentapetalae</taxon>
        <taxon>rosids</taxon>
        <taxon>fabids</taxon>
        <taxon>Rosales</taxon>
        <taxon>Rosaceae</taxon>
        <taxon>Amygdaloideae</taxon>
        <taxon>Maleae</taxon>
        <taxon>Malus</taxon>
    </lineage>
</organism>
<evidence type="ECO:0000313" key="2">
    <source>
        <dbReference type="Proteomes" id="UP000315295"/>
    </source>
</evidence>
<sequence>MTIISRREIAQAIQVALDTETIEGDQDTACLIILYFLNTNLLESSVGKFSWSLAKNCNSINNINQYNWAKETTRYLMKSIDRTQKRKRDKQPTINGAIVLLLICDYTTIINPIEGMKKRLLTAVKWDLSNLQEKIYKEANEDKTDVVYTFM</sequence>
<dbReference type="EMBL" id="VIEB01000334">
    <property type="protein sequence ID" value="TQD94853.1"/>
    <property type="molecule type" value="Genomic_DNA"/>
</dbReference>
<gene>
    <name evidence="1" type="ORF">C1H46_019553</name>
</gene>
<reference evidence="1 2" key="1">
    <citation type="journal article" date="2019" name="G3 (Bethesda)">
        <title>Sequencing of a Wild Apple (Malus baccata) Genome Unravels the Differences Between Cultivated and Wild Apple Species Regarding Disease Resistance and Cold Tolerance.</title>
        <authorList>
            <person name="Chen X."/>
        </authorList>
    </citation>
    <scope>NUCLEOTIDE SEQUENCE [LARGE SCALE GENOMIC DNA]</scope>
    <source>
        <strain evidence="2">cv. Shandingzi</strain>
        <tissue evidence="1">Leaves</tissue>
    </source>
</reference>
<name>A0A540M7X2_MALBA</name>
<comment type="caution">
    <text evidence="1">The sequence shown here is derived from an EMBL/GenBank/DDBJ whole genome shotgun (WGS) entry which is preliminary data.</text>
</comment>
<accession>A0A540M7X2</accession>
<dbReference type="AlphaFoldDB" id="A0A540M7X2"/>